<organism evidence="2 3">
    <name type="scientific">Mesorhizobium metallidurans STM 2683</name>
    <dbReference type="NCBI Taxonomy" id="1297569"/>
    <lineage>
        <taxon>Bacteria</taxon>
        <taxon>Pseudomonadati</taxon>
        <taxon>Pseudomonadota</taxon>
        <taxon>Alphaproteobacteria</taxon>
        <taxon>Hyphomicrobiales</taxon>
        <taxon>Phyllobacteriaceae</taxon>
        <taxon>Mesorhizobium</taxon>
    </lineage>
</organism>
<dbReference type="OrthoDB" id="9811351at2"/>
<dbReference type="Gene3D" id="2.60.40.10">
    <property type="entry name" value="Immunoglobulins"/>
    <property type="match status" value="1"/>
</dbReference>
<dbReference type="RefSeq" id="WP_008876982.1">
    <property type="nucleotide sequence ID" value="NZ_CAUM01000143.1"/>
</dbReference>
<dbReference type="eggNOG" id="ENOG502ZM0I">
    <property type="taxonomic scope" value="Bacteria"/>
</dbReference>
<keyword evidence="1" id="KW-0472">Membrane</keyword>
<dbReference type="Proteomes" id="UP000012062">
    <property type="component" value="Unassembled WGS sequence"/>
</dbReference>
<gene>
    <name evidence="2" type="ORF">MESS2_730002</name>
</gene>
<keyword evidence="1" id="KW-0812">Transmembrane</keyword>
<reference evidence="2 3" key="1">
    <citation type="submission" date="2013-02" db="EMBL/GenBank/DDBJ databases">
        <authorList>
            <person name="Genoscope - CEA"/>
        </authorList>
    </citation>
    <scope>NUCLEOTIDE SEQUENCE [LARGE SCALE GENOMIC DNA]</scope>
    <source>
        <strain evidence="2 3">STM 2683</strain>
    </source>
</reference>
<dbReference type="AlphaFoldDB" id="M5F869"/>
<dbReference type="InterPro" id="IPR013783">
    <property type="entry name" value="Ig-like_fold"/>
</dbReference>
<evidence type="ECO:0008006" key="4">
    <source>
        <dbReference type="Google" id="ProtNLM"/>
    </source>
</evidence>
<comment type="caution">
    <text evidence="2">The sequence shown here is derived from an EMBL/GenBank/DDBJ whole genome shotgun (WGS) entry which is preliminary data.</text>
</comment>
<dbReference type="EMBL" id="CAUM01000143">
    <property type="protein sequence ID" value="CCV08106.1"/>
    <property type="molecule type" value="Genomic_DNA"/>
</dbReference>
<dbReference type="STRING" id="1297569.MESS2_730002"/>
<name>M5F869_9HYPH</name>
<feature type="transmembrane region" description="Helical" evidence="1">
    <location>
        <begin position="6"/>
        <end position="26"/>
    </location>
</feature>
<keyword evidence="1" id="KW-1133">Transmembrane helix</keyword>
<keyword evidence="3" id="KW-1185">Reference proteome</keyword>
<evidence type="ECO:0000256" key="1">
    <source>
        <dbReference type="SAM" id="Phobius"/>
    </source>
</evidence>
<sequence>MGDFGLVEITIASAAVLAAALAFLYWRVRQARLRRKARRWANPANDYAVRADWRPSTTTTLNYSSFVYMDVDGDGKYGLADRPMAGIVVRLFDGQGAFMAAARSNGGGFANFKMSATRRRAAIRSPGTYRFSVSVPPGWRASGANQDQSLRLSDAPASLVGLVGESLPKPVGLVPGRRLTGRMPAGTETTLSVTGKGEVLESRTLAPGVPFRIDLQDRTDEVLISGGGLDRRLALSSYPTDLGLLLPDPIAPDAALHTIGFDDVTTLGLRKVPSGHSGLNWRNLNAMSRDHVKDSEGYVNGNVSGAHIAYTGSGHPAEFSRERPFGFHSVMLTAAWLMSEGETAVIESWLGEQQIASDEIVLSALTPVHYAPMLKSVTRVRLSTKHHWQLVLDDLILIL</sequence>
<proteinExistence type="predicted"/>
<accession>M5F869</accession>
<evidence type="ECO:0000313" key="3">
    <source>
        <dbReference type="Proteomes" id="UP000012062"/>
    </source>
</evidence>
<evidence type="ECO:0000313" key="2">
    <source>
        <dbReference type="EMBL" id="CCV08106.1"/>
    </source>
</evidence>
<protein>
    <recommendedName>
        <fullName evidence="4">SD-repeat containing protein B domain-containing protein</fullName>
    </recommendedName>
</protein>